<dbReference type="AlphaFoldDB" id="A0A1M7RV99"/>
<organism evidence="2 3">
    <name type="scientific">Oceanicella actignis</name>
    <dbReference type="NCBI Taxonomy" id="1189325"/>
    <lineage>
        <taxon>Bacteria</taxon>
        <taxon>Pseudomonadati</taxon>
        <taxon>Pseudomonadota</taxon>
        <taxon>Alphaproteobacteria</taxon>
        <taxon>Rhodobacterales</taxon>
        <taxon>Paracoccaceae</taxon>
        <taxon>Oceanicella</taxon>
    </lineage>
</organism>
<evidence type="ECO:0000313" key="2">
    <source>
        <dbReference type="EMBL" id="SHN49932.1"/>
    </source>
</evidence>
<dbReference type="InterPro" id="IPR002716">
    <property type="entry name" value="PIN_dom"/>
</dbReference>
<feature type="domain" description="PIN" evidence="1">
    <location>
        <begin position="3"/>
        <end position="93"/>
    </location>
</feature>
<proteinExistence type="predicted"/>
<protein>
    <submittedName>
        <fullName evidence="2">PIN domain-containing protein</fullName>
    </submittedName>
</protein>
<accession>A0A1M7RV99</accession>
<evidence type="ECO:0000259" key="1">
    <source>
        <dbReference type="Pfam" id="PF13470"/>
    </source>
</evidence>
<evidence type="ECO:0000313" key="3">
    <source>
        <dbReference type="Proteomes" id="UP000184066"/>
    </source>
</evidence>
<dbReference type="Pfam" id="PF13470">
    <property type="entry name" value="PIN_3"/>
    <property type="match status" value="1"/>
</dbReference>
<sequence>MRRLLLAAAGRGLLRPLWSARVLEEWARAAERRHGLDEGRAVRAEGALLDALWPEASVPPAEGPAPTLPDPDDAHVLAAALAGRAEILVTFNLRDFPAPKLRRLGLAPLHPDAALWELWGAAPELMRAATAEALAAHVPPGAPSPSAEEGPRLVKRAGLPRLARLMRREMG</sequence>
<dbReference type="STRING" id="1189325.SAMN04488119_102359"/>
<dbReference type="SUPFAM" id="SSF88723">
    <property type="entry name" value="PIN domain-like"/>
    <property type="match status" value="1"/>
</dbReference>
<name>A0A1M7RV99_9RHOB</name>
<dbReference type="EMBL" id="FRDL01000001">
    <property type="protein sequence ID" value="SHN49932.1"/>
    <property type="molecule type" value="Genomic_DNA"/>
</dbReference>
<keyword evidence="3" id="KW-1185">Reference proteome</keyword>
<reference evidence="2 3" key="1">
    <citation type="submission" date="2016-12" db="EMBL/GenBank/DDBJ databases">
        <authorList>
            <person name="Song W.-J."/>
            <person name="Kurnit D.M."/>
        </authorList>
    </citation>
    <scope>NUCLEOTIDE SEQUENCE [LARGE SCALE GENOMIC DNA]</scope>
    <source>
        <strain evidence="2 3">CGMCC 1.10808</strain>
    </source>
</reference>
<dbReference type="Proteomes" id="UP000184066">
    <property type="component" value="Unassembled WGS sequence"/>
</dbReference>
<dbReference type="InterPro" id="IPR029060">
    <property type="entry name" value="PIN-like_dom_sf"/>
</dbReference>
<gene>
    <name evidence="2" type="ORF">SAMN05216200_101159</name>
</gene>